<dbReference type="NCBIfam" id="TIGR01511">
    <property type="entry name" value="ATPase-IB1_Cu"/>
    <property type="match status" value="1"/>
</dbReference>
<keyword evidence="3" id="KW-0813">Transport</keyword>
<dbReference type="Proteomes" id="UP000287798">
    <property type="component" value="Unassembled WGS sequence"/>
</dbReference>
<evidence type="ECO:0000256" key="2">
    <source>
        <dbReference type="ARBA" id="ARBA00006024"/>
    </source>
</evidence>
<evidence type="ECO:0000256" key="15">
    <source>
        <dbReference type="RuleBase" id="RU362081"/>
    </source>
</evidence>
<keyword evidence="13" id="KW-0406">Ion transport</keyword>
<comment type="subcellular location">
    <subcellularLocation>
        <location evidence="1">Cell membrane</location>
        <topology evidence="1">Multi-pass membrane protein</topology>
    </subcellularLocation>
</comment>
<dbReference type="CDD" id="cd00371">
    <property type="entry name" value="HMA"/>
    <property type="match status" value="1"/>
</dbReference>
<evidence type="ECO:0000256" key="13">
    <source>
        <dbReference type="ARBA" id="ARBA00023065"/>
    </source>
</evidence>
<keyword evidence="8 15" id="KW-0547">Nucleotide-binding</keyword>
<name>A0A426QK29_9GAMM</name>
<dbReference type="FunFam" id="2.70.150.10:FF:000002">
    <property type="entry name" value="Copper-transporting ATPase 1, putative"/>
    <property type="match status" value="1"/>
</dbReference>
<dbReference type="InterPro" id="IPR036412">
    <property type="entry name" value="HAD-like_sf"/>
</dbReference>
<dbReference type="NCBIfam" id="TIGR01525">
    <property type="entry name" value="ATPase-IB_hvy"/>
    <property type="match status" value="1"/>
</dbReference>
<comment type="similarity">
    <text evidence="2 15">Belongs to the cation transport ATPase (P-type) (TC 3.A.3) family. Type IB subfamily.</text>
</comment>
<dbReference type="InterPro" id="IPR023299">
    <property type="entry name" value="ATPase_P-typ_cyto_dom_N"/>
</dbReference>
<dbReference type="GO" id="GO:0016887">
    <property type="term" value="F:ATP hydrolysis activity"/>
    <property type="evidence" value="ECO:0007669"/>
    <property type="project" value="InterPro"/>
</dbReference>
<evidence type="ECO:0000256" key="9">
    <source>
        <dbReference type="ARBA" id="ARBA00022840"/>
    </source>
</evidence>
<dbReference type="SUPFAM" id="SSF81653">
    <property type="entry name" value="Calcium ATPase, transduction domain A"/>
    <property type="match status" value="1"/>
</dbReference>
<dbReference type="PANTHER" id="PTHR43520:SF5">
    <property type="entry name" value="CATION-TRANSPORTING P-TYPE ATPASE-RELATED"/>
    <property type="match status" value="1"/>
</dbReference>
<feature type="domain" description="HMA" evidence="16">
    <location>
        <begin position="107"/>
        <end position="173"/>
    </location>
</feature>
<dbReference type="RefSeq" id="WP_125181464.1">
    <property type="nucleotide sequence ID" value="NZ_QZMU01000001.1"/>
</dbReference>
<dbReference type="InterPro" id="IPR036163">
    <property type="entry name" value="HMA_dom_sf"/>
</dbReference>
<dbReference type="Pfam" id="PF00122">
    <property type="entry name" value="E1-E2_ATPase"/>
    <property type="match status" value="1"/>
</dbReference>
<evidence type="ECO:0000256" key="1">
    <source>
        <dbReference type="ARBA" id="ARBA00004651"/>
    </source>
</evidence>
<dbReference type="AlphaFoldDB" id="A0A426QK29"/>
<keyword evidence="4 15" id="KW-1003">Cell membrane</keyword>
<dbReference type="InterPro" id="IPR023214">
    <property type="entry name" value="HAD_sf"/>
</dbReference>
<dbReference type="PANTHER" id="PTHR43520">
    <property type="entry name" value="ATP7, ISOFORM B"/>
    <property type="match status" value="1"/>
</dbReference>
<dbReference type="PROSITE" id="PS00154">
    <property type="entry name" value="ATPASE_E1_E2"/>
    <property type="match status" value="1"/>
</dbReference>
<dbReference type="NCBIfam" id="TIGR01512">
    <property type="entry name" value="ATPase-IB2_Cd"/>
    <property type="match status" value="1"/>
</dbReference>
<dbReference type="SUPFAM" id="SSF56784">
    <property type="entry name" value="HAD-like"/>
    <property type="match status" value="1"/>
</dbReference>
<keyword evidence="6 15" id="KW-0812">Transmembrane</keyword>
<dbReference type="Gene3D" id="2.70.150.10">
    <property type="entry name" value="Calcium-transporting ATPase, cytoplasmic transduction domain A"/>
    <property type="match status" value="1"/>
</dbReference>
<dbReference type="InterPro" id="IPR006121">
    <property type="entry name" value="HMA_dom"/>
</dbReference>
<evidence type="ECO:0000259" key="16">
    <source>
        <dbReference type="PROSITE" id="PS50846"/>
    </source>
</evidence>
<dbReference type="Gene3D" id="3.40.1110.10">
    <property type="entry name" value="Calcium-transporting ATPase, cytoplasmic domain N"/>
    <property type="match status" value="1"/>
</dbReference>
<keyword evidence="11" id="KW-1278">Translocase</keyword>
<keyword evidence="7 15" id="KW-0479">Metal-binding</keyword>
<dbReference type="InterPro" id="IPR021993">
    <property type="entry name" value="ATPase-cat-bd"/>
</dbReference>
<dbReference type="InterPro" id="IPR018303">
    <property type="entry name" value="ATPase_P-typ_P_site"/>
</dbReference>
<dbReference type="CDD" id="cd02079">
    <property type="entry name" value="P-type_ATPase_HM"/>
    <property type="match status" value="1"/>
</dbReference>
<dbReference type="GO" id="GO:0005886">
    <property type="term" value="C:plasma membrane"/>
    <property type="evidence" value="ECO:0007669"/>
    <property type="project" value="UniProtKB-SubCell"/>
</dbReference>
<dbReference type="InterPro" id="IPR008250">
    <property type="entry name" value="ATPase_P-typ_transduc_dom_A_sf"/>
</dbReference>
<evidence type="ECO:0000256" key="10">
    <source>
        <dbReference type="ARBA" id="ARBA00022842"/>
    </source>
</evidence>
<keyword evidence="14 15" id="KW-0472">Membrane</keyword>
<dbReference type="PROSITE" id="PS50846">
    <property type="entry name" value="HMA_2"/>
    <property type="match status" value="1"/>
</dbReference>
<dbReference type="InterPro" id="IPR001757">
    <property type="entry name" value="P_typ_ATPase"/>
</dbReference>
<dbReference type="Gene3D" id="3.30.70.100">
    <property type="match status" value="1"/>
</dbReference>
<evidence type="ECO:0000256" key="4">
    <source>
        <dbReference type="ARBA" id="ARBA00022475"/>
    </source>
</evidence>
<evidence type="ECO:0000256" key="5">
    <source>
        <dbReference type="ARBA" id="ARBA00022553"/>
    </source>
</evidence>
<dbReference type="OrthoDB" id="9814270at2"/>
<dbReference type="GO" id="GO:0055070">
    <property type="term" value="P:copper ion homeostasis"/>
    <property type="evidence" value="ECO:0007669"/>
    <property type="project" value="TreeGrafter"/>
</dbReference>
<protein>
    <submittedName>
        <fullName evidence="17">Cadmium-translocating P-type ATPase</fullName>
        <ecNumber evidence="17">3.6.3.3</ecNumber>
    </submittedName>
</protein>
<evidence type="ECO:0000313" key="18">
    <source>
        <dbReference type="Proteomes" id="UP000287798"/>
    </source>
</evidence>
<evidence type="ECO:0000313" key="17">
    <source>
        <dbReference type="EMBL" id="RRQ22124.1"/>
    </source>
</evidence>
<evidence type="ECO:0000256" key="3">
    <source>
        <dbReference type="ARBA" id="ARBA00022448"/>
    </source>
</evidence>
<dbReference type="GO" id="GO:0043682">
    <property type="term" value="F:P-type divalent copper transporter activity"/>
    <property type="evidence" value="ECO:0007669"/>
    <property type="project" value="TreeGrafter"/>
</dbReference>
<feature type="transmembrane region" description="Helical" evidence="15">
    <location>
        <begin position="195"/>
        <end position="216"/>
    </location>
</feature>
<dbReference type="Pfam" id="PF00702">
    <property type="entry name" value="Hydrolase"/>
    <property type="match status" value="1"/>
</dbReference>
<feature type="transmembrane region" description="Helical" evidence="15">
    <location>
        <begin position="289"/>
        <end position="307"/>
    </location>
</feature>
<feature type="transmembrane region" description="Helical" evidence="15">
    <location>
        <begin position="469"/>
        <end position="493"/>
    </location>
</feature>
<evidence type="ECO:0000256" key="14">
    <source>
        <dbReference type="ARBA" id="ARBA00023136"/>
    </source>
</evidence>
<dbReference type="SFLD" id="SFLDG00002">
    <property type="entry name" value="C1.7:_P-type_atpase_like"/>
    <property type="match status" value="1"/>
</dbReference>
<dbReference type="GO" id="GO:0005524">
    <property type="term" value="F:ATP binding"/>
    <property type="evidence" value="ECO:0007669"/>
    <property type="project" value="UniProtKB-UniRule"/>
</dbReference>
<dbReference type="PRINTS" id="PR00119">
    <property type="entry name" value="CATATPASE"/>
</dbReference>
<evidence type="ECO:0000256" key="12">
    <source>
        <dbReference type="ARBA" id="ARBA00022989"/>
    </source>
</evidence>
<comment type="caution">
    <text evidence="17">The sequence shown here is derived from an EMBL/GenBank/DDBJ whole genome shotgun (WGS) entry which is preliminary data.</text>
</comment>
<dbReference type="InterPro" id="IPR027256">
    <property type="entry name" value="P-typ_ATPase_IB"/>
</dbReference>
<dbReference type="EMBL" id="QZMU01000001">
    <property type="protein sequence ID" value="RRQ22124.1"/>
    <property type="molecule type" value="Genomic_DNA"/>
</dbReference>
<dbReference type="Gene3D" id="3.40.50.1000">
    <property type="entry name" value="HAD superfamily/HAD-like"/>
    <property type="match status" value="1"/>
</dbReference>
<evidence type="ECO:0000256" key="11">
    <source>
        <dbReference type="ARBA" id="ARBA00022967"/>
    </source>
</evidence>
<evidence type="ECO:0000256" key="7">
    <source>
        <dbReference type="ARBA" id="ARBA00022723"/>
    </source>
</evidence>
<feature type="transmembrane region" description="Helical" evidence="15">
    <location>
        <begin position="228"/>
        <end position="249"/>
    </location>
</feature>
<dbReference type="SFLD" id="SFLDF00027">
    <property type="entry name" value="p-type_atpase"/>
    <property type="match status" value="1"/>
</dbReference>
<gene>
    <name evidence="17" type="primary">cadA</name>
    <name evidence="17" type="ORF">D6C00_09290</name>
</gene>
<dbReference type="SFLD" id="SFLDS00003">
    <property type="entry name" value="Haloacid_Dehalogenase"/>
    <property type="match status" value="1"/>
</dbReference>
<dbReference type="InterPro" id="IPR023298">
    <property type="entry name" value="ATPase_P-typ_TM_dom_sf"/>
</dbReference>
<dbReference type="Pfam" id="PF12156">
    <property type="entry name" value="ATPase-cat_bd"/>
    <property type="match status" value="1"/>
</dbReference>
<dbReference type="EC" id="3.6.3.3" evidence="17"/>
<feature type="transmembrane region" description="Helical" evidence="15">
    <location>
        <begin position="800"/>
        <end position="817"/>
    </location>
</feature>
<evidence type="ECO:0000256" key="6">
    <source>
        <dbReference type="ARBA" id="ARBA00022692"/>
    </source>
</evidence>
<keyword evidence="17" id="KW-0378">Hydrolase</keyword>
<keyword evidence="10" id="KW-0460">Magnesium</keyword>
<dbReference type="SUPFAM" id="SSF55008">
    <property type="entry name" value="HMA, heavy metal-associated domain"/>
    <property type="match status" value="1"/>
</dbReference>
<feature type="transmembrane region" description="Helical" evidence="15">
    <location>
        <begin position="442"/>
        <end position="463"/>
    </location>
</feature>
<dbReference type="InterPro" id="IPR044492">
    <property type="entry name" value="P_typ_ATPase_HD_dom"/>
</dbReference>
<proteinExistence type="inferred from homology"/>
<accession>A0A426QK29</accession>
<dbReference type="SUPFAM" id="SSF81665">
    <property type="entry name" value="Calcium ATPase, transmembrane domain M"/>
    <property type="match status" value="1"/>
</dbReference>
<feature type="transmembrane region" description="Helical" evidence="15">
    <location>
        <begin position="261"/>
        <end position="283"/>
    </location>
</feature>
<dbReference type="PRINTS" id="PR00943">
    <property type="entry name" value="CUATPASE"/>
</dbReference>
<keyword evidence="12 15" id="KW-1133">Transmembrane helix</keyword>
<sequence>MTDTAASQPPVPEQDDDTRCFHCGLPNPPGSDYAVKIDGQPRRMCCPGCKAVAEGIVAAGLEDFYRYRTEKSRSARELVPEALKDIELYDRPELQQSFVSVDKDSLREASLILEGITCAACVWLNERHVGRLPGVVDFQVNYSTHRARVKWDDSRIHLSDILRAISDIGYLAHPFDPGRQEAVHKRERGQALRRIAVAGLGMMQVMMIAVALYAGEADGSMDAALRDFLRWVSLLIALPVVLYSARPFFVSAWRDLRRRQLGMDVPVSLAIGGAFIASGWATATGGEDVYFDSVAMFTFFLLTGRYLEMLARHKAGQAAEELVRLLPATASRLDAAGGQTRVAVAELRPGDRVRIKPGETVPADGCVREGRSSVDESLLTGESLPQTKLPGQELVGGTVNIESPLIMEVNKVGQDTVLSAISRLLDRAQTEKPSVARLADRVAGWFVAAILLLAVGVAAYWWQVEPERAFAITLSVLVVTCPCALSLATPVALTAATGALTRMGVLTTRSHALETLARITHIVLDKTGTLTEGRLQLTQVVRLGRETRERVLAIAAALEQASEHPLGRAILQAADRVAAADNLNATPGEGIEGEVQGRHYRIGTREFVLGLGGADKQLPEDFAELGGTFVYLADARDLLAVLVFEDRLREGAREAVAGLRELGIEVRLLSGDEDRAVRQVARELEIDQALGRQKPPQKLAHLKAIQAQGGVVAMVGDGVNDAPTLAGAQVSIAMGSGTQLAHAAADMVLLSEQLPHLPEAVRAARKTLRLIRQNLGWAIAYNLCALPLAVMGFIAPWMAAIGMSASSLIVVLNSLRLRRF</sequence>
<keyword evidence="18" id="KW-1185">Reference proteome</keyword>
<reference evidence="17 18" key="1">
    <citation type="journal article" date="2010" name="Int. J. Syst. Evol. Microbiol.">
        <title>Thiohalobacter thiocyanaticus gen. nov., sp. nov., a moderately halophilic, sulfur-oxidizing gammaproteobacterium from hypersaline lakes, that utilizes thiocyanate.</title>
        <authorList>
            <person name="Sorokin D.Y."/>
            <person name="Kovaleva O.L."/>
            <person name="Tourova T.P."/>
            <person name="Muyzer G."/>
        </authorList>
    </citation>
    <scope>NUCLEOTIDE SEQUENCE [LARGE SCALE GENOMIC DNA]</scope>
    <source>
        <strain evidence="17 18">Hrh1</strain>
    </source>
</reference>
<evidence type="ECO:0000256" key="8">
    <source>
        <dbReference type="ARBA" id="ARBA00022741"/>
    </source>
</evidence>
<dbReference type="Pfam" id="PF00403">
    <property type="entry name" value="HMA"/>
    <property type="match status" value="1"/>
</dbReference>
<organism evidence="17 18">
    <name type="scientific">Thiohalobacter thiocyanaticus</name>
    <dbReference type="NCBI Taxonomy" id="585455"/>
    <lineage>
        <taxon>Bacteria</taxon>
        <taxon>Pseudomonadati</taxon>
        <taxon>Pseudomonadota</taxon>
        <taxon>Gammaproteobacteria</taxon>
        <taxon>Thiohalobacterales</taxon>
        <taxon>Thiohalobacteraceae</taxon>
        <taxon>Thiohalobacter</taxon>
    </lineage>
</organism>
<keyword evidence="5" id="KW-0597">Phosphoprotein</keyword>
<feature type="transmembrane region" description="Helical" evidence="15">
    <location>
        <begin position="775"/>
        <end position="794"/>
    </location>
</feature>
<keyword evidence="9 15" id="KW-0067">ATP-binding</keyword>
<dbReference type="InterPro" id="IPR059000">
    <property type="entry name" value="ATPase_P-type_domA"/>
</dbReference>
<dbReference type="NCBIfam" id="TIGR01494">
    <property type="entry name" value="ATPase_P-type"/>
    <property type="match status" value="1"/>
</dbReference>
<dbReference type="GO" id="GO:0005507">
    <property type="term" value="F:copper ion binding"/>
    <property type="evidence" value="ECO:0007669"/>
    <property type="project" value="TreeGrafter"/>
</dbReference>